<dbReference type="InterPro" id="IPR006860">
    <property type="entry name" value="FecR"/>
</dbReference>
<accession>A0A2U1CJ23</accession>
<dbReference type="Pfam" id="PF04773">
    <property type="entry name" value="FecR"/>
    <property type="match status" value="1"/>
</dbReference>
<name>A0A2U1CJ23_9BURK</name>
<gene>
    <name evidence="3" type="ORF">C7440_3146</name>
</gene>
<comment type="caution">
    <text evidence="3">The sequence shown here is derived from an EMBL/GenBank/DDBJ whole genome shotgun (WGS) entry which is preliminary data.</text>
</comment>
<sequence>MAEHPASLPVAPEPDRRQALDPAVVQKAAQWMARLWADDACEADHAACRRWRAAHPDNERAWRRLQVFDDKLQNLPQHAAPVLMEPAAKGGPSRRRALQVLAVAALTAGALPVLRDSQAWLGISSDYSTGVGEIREIALADGTRLLLNTASAIDLRFDENLREVVLRSGEILVTTSPDPATPPRPFVVRSPHGTIRALGTRFTVRLDGDASRVAVYEGAVRIQPGHASALQLDAGQRSAFSSRHAQPASRAFESEAAWTQGLLVAENMRIEDFLRELGRYRPGLLRCSPEVAKLSVTGVFPLADTDRALANLELALPVQASYRSRYWVTVNPR</sequence>
<reference evidence="3 4" key="1">
    <citation type="submission" date="2018-04" db="EMBL/GenBank/DDBJ databases">
        <title>Genomic Encyclopedia of Type Strains, Phase IV (KMG-IV): sequencing the most valuable type-strain genomes for metagenomic binning, comparative biology and taxonomic classification.</title>
        <authorList>
            <person name="Goeker M."/>
        </authorList>
    </citation>
    <scope>NUCLEOTIDE SEQUENCE [LARGE SCALE GENOMIC DNA]</scope>
    <source>
        <strain evidence="3 4">DSM 10065</strain>
    </source>
</reference>
<keyword evidence="4" id="KW-1185">Reference proteome</keyword>
<dbReference type="PANTHER" id="PTHR30273:SF2">
    <property type="entry name" value="PROTEIN FECR"/>
    <property type="match status" value="1"/>
</dbReference>
<dbReference type="PIRSF" id="PIRSF018266">
    <property type="entry name" value="FecR"/>
    <property type="match status" value="1"/>
</dbReference>
<dbReference type="Proteomes" id="UP000246145">
    <property type="component" value="Unassembled WGS sequence"/>
</dbReference>
<evidence type="ECO:0000259" key="1">
    <source>
        <dbReference type="Pfam" id="PF04773"/>
    </source>
</evidence>
<dbReference type="EMBL" id="QEKO01000005">
    <property type="protein sequence ID" value="PVY60984.1"/>
    <property type="molecule type" value="Genomic_DNA"/>
</dbReference>
<organism evidence="3 4">
    <name type="scientific">Pusillimonas noertemannii</name>
    <dbReference type="NCBI Taxonomy" id="305977"/>
    <lineage>
        <taxon>Bacteria</taxon>
        <taxon>Pseudomonadati</taxon>
        <taxon>Pseudomonadota</taxon>
        <taxon>Betaproteobacteria</taxon>
        <taxon>Burkholderiales</taxon>
        <taxon>Alcaligenaceae</taxon>
        <taxon>Pusillimonas</taxon>
    </lineage>
</organism>
<feature type="domain" description="FecR protein" evidence="1">
    <location>
        <begin position="126"/>
        <end position="221"/>
    </location>
</feature>
<protein>
    <submittedName>
        <fullName evidence="3">FecR family protein</fullName>
    </submittedName>
</protein>
<dbReference type="RefSeq" id="WP_116519197.1">
    <property type="nucleotide sequence ID" value="NZ_JACCEX010000005.1"/>
</dbReference>
<dbReference type="InterPro" id="IPR032623">
    <property type="entry name" value="FecR_N"/>
</dbReference>
<dbReference type="GO" id="GO:0016989">
    <property type="term" value="F:sigma factor antagonist activity"/>
    <property type="evidence" value="ECO:0007669"/>
    <property type="project" value="TreeGrafter"/>
</dbReference>
<proteinExistence type="predicted"/>
<dbReference type="OrthoDB" id="1100567at2"/>
<dbReference type="STRING" id="1231391.GCA_000308195_00022"/>
<dbReference type="Pfam" id="PF16220">
    <property type="entry name" value="DUF4880"/>
    <property type="match status" value="1"/>
</dbReference>
<feature type="domain" description="FecR N-terminal" evidence="2">
    <location>
        <begin position="26"/>
        <end position="66"/>
    </location>
</feature>
<evidence type="ECO:0000313" key="4">
    <source>
        <dbReference type="Proteomes" id="UP000246145"/>
    </source>
</evidence>
<dbReference type="Gene3D" id="2.60.120.1440">
    <property type="match status" value="1"/>
</dbReference>
<evidence type="ECO:0000313" key="3">
    <source>
        <dbReference type="EMBL" id="PVY60984.1"/>
    </source>
</evidence>
<dbReference type="AlphaFoldDB" id="A0A2U1CJ23"/>
<evidence type="ECO:0000259" key="2">
    <source>
        <dbReference type="Pfam" id="PF16220"/>
    </source>
</evidence>
<dbReference type="InterPro" id="IPR012373">
    <property type="entry name" value="Ferrdict_sens_TM"/>
</dbReference>
<dbReference type="PANTHER" id="PTHR30273">
    <property type="entry name" value="PERIPLASMIC SIGNAL SENSOR AND SIGMA FACTOR ACTIVATOR FECR-RELATED"/>
    <property type="match status" value="1"/>
</dbReference>